<dbReference type="Gene3D" id="3.90.79.10">
    <property type="entry name" value="Nucleoside Triphosphate Pyrophosphohydrolase"/>
    <property type="match status" value="1"/>
</dbReference>
<feature type="region of interest" description="Disordered" evidence="7">
    <location>
        <begin position="62"/>
        <end position="97"/>
    </location>
</feature>
<keyword evidence="5" id="KW-0460">Magnesium</keyword>
<evidence type="ECO:0000256" key="5">
    <source>
        <dbReference type="ARBA" id="ARBA00022842"/>
    </source>
</evidence>
<dbReference type="SUPFAM" id="SSF55811">
    <property type="entry name" value="Nudix"/>
    <property type="match status" value="1"/>
</dbReference>
<keyword evidence="3" id="KW-0479">Metal-binding</keyword>
<evidence type="ECO:0000256" key="7">
    <source>
        <dbReference type="SAM" id="MobiDB-lite"/>
    </source>
</evidence>
<evidence type="ECO:0000256" key="6">
    <source>
        <dbReference type="ARBA" id="ARBA00023211"/>
    </source>
</evidence>
<gene>
    <name evidence="9" type="ORF">PCL_09806</name>
</gene>
<keyword evidence="4 9" id="KW-0378">Hydrolase</keyword>
<comment type="cofactor">
    <cofactor evidence="2">
        <name>Mg(2+)</name>
        <dbReference type="ChEBI" id="CHEBI:18420"/>
    </cofactor>
</comment>
<feature type="domain" description="Nudix hydrolase" evidence="8">
    <location>
        <begin position="92"/>
        <end position="291"/>
    </location>
</feature>
<evidence type="ECO:0000313" key="9">
    <source>
        <dbReference type="EMBL" id="PWI72791.1"/>
    </source>
</evidence>
<dbReference type="InterPro" id="IPR039121">
    <property type="entry name" value="NUDT19"/>
</dbReference>
<dbReference type="InterPro" id="IPR015797">
    <property type="entry name" value="NUDIX_hydrolase-like_dom_sf"/>
</dbReference>
<dbReference type="Proteomes" id="UP000245956">
    <property type="component" value="Unassembled WGS sequence"/>
</dbReference>
<dbReference type="EMBL" id="LCWV01000005">
    <property type="protein sequence ID" value="PWI72791.1"/>
    <property type="molecule type" value="Genomic_DNA"/>
</dbReference>
<accession>A0A2U3EE44</accession>
<dbReference type="GO" id="GO:0046872">
    <property type="term" value="F:metal ion binding"/>
    <property type="evidence" value="ECO:0007669"/>
    <property type="project" value="UniProtKB-KW"/>
</dbReference>
<keyword evidence="6" id="KW-0464">Manganese</keyword>
<evidence type="ECO:0000259" key="8">
    <source>
        <dbReference type="PROSITE" id="PS51462"/>
    </source>
</evidence>
<name>A0A2U3EE44_PURLI</name>
<organism evidence="9 10">
    <name type="scientific">Purpureocillium lilacinum</name>
    <name type="common">Paecilomyces lilacinus</name>
    <dbReference type="NCBI Taxonomy" id="33203"/>
    <lineage>
        <taxon>Eukaryota</taxon>
        <taxon>Fungi</taxon>
        <taxon>Dikarya</taxon>
        <taxon>Ascomycota</taxon>
        <taxon>Pezizomycotina</taxon>
        <taxon>Sordariomycetes</taxon>
        <taxon>Hypocreomycetidae</taxon>
        <taxon>Hypocreales</taxon>
        <taxon>Ophiocordycipitaceae</taxon>
        <taxon>Purpureocillium</taxon>
    </lineage>
</organism>
<dbReference type="GO" id="GO:0016818">
    <property type="term" value="F:hydrolase activity, acting on acid anhydrides, in phosphorus-containing anhydrides"/>
    <property type="evidence" value="ECO:0007669"/>
    <property type="project" value="InterPro"/>
</dbReference>
<dbReference type="GO" id="GO:0005739">
    <property type="term" value="C:mitochondrion"/>
    <property type="evidence" value="ECO:0007669"/>
    <property type="project" value="TreeGrafter"/>
</dbReference>
<dbReference type="PANTHER" id="PTHR12318">
    <property type="entry name" value="TESTOSTERONE-REGULATED PROTEIN RP2"/>
    <property type="match status" value="1"/>
</dbReference>
<comment type="caution">
    <text evidence="9">The sequence shown here is derived from an EMBL/GenBank/DDBJ whole genome shotgun (WGS) entry which is preliminary data.</text>
</comment>
<feature type="compositionally biased region" description="Low complexity" evidence="7">
    <location>
        <begin position="68"/>
        <end position="82"/>
    </location>
</feature>
<dbReference type="PANTHER" id="PTHR12318:SF0">
    <property type="entry name" value="ACYL-COENZYME A DIPHOSPHATASE NUDT19"/>
    <property type="match status" value="1"/>
</dbReference>
<evidence type="ECO:0000256" key="4">
    <source>
        <dbReference type="ARBA" id="ARBA00022801"/>
    </source>
</evidence>
<reference evidence="9 10" key="1">
    <citation type="journal article" date="2016" name="Front. Microbiol.">
        <title>Genome and transcriptome sequences reveal the specific parasitism of the nematophagous Purpureocillium lilacinum 36-1.</title>
        <authorList>
            <person name="Xie J."/>
            <person name="Li S."/>
            <person name="Mo C."/>
            <person name="Xiao X."/>
            <person name="Peng D."/>
            <person name="Wang G."/>
            <person name="Xiao Y."/>
        </authorList>
    </citation>
    <scope>NUCLEOTIDE SEQUENCE [LARGE SCALE GENOMIC DNA]</scope>
    <source>
        <strain evidence="9 10">36-1</strain>
    </source>
</reference>
<dbReference type="PROSITE" id="PS51462">
    <property type="entry name" value="NUDIX"/>
    <property type="match status" value="1"/>
</dbReference>
<comment type="cofactor">
    <cofactor evidence="1">
        <name>Mn(2+)</name>
        <dbReference type="ChEBI" id="CHEBI:29035"/>
    </cofactor>
</comment>
<dbReference type="InterPro" id="IPR000086">
    <property type="entry name" value="NUDIX_hydrolase_dom"/>
</dbReference>
<dbReference type="AlphaFoldDB" id="A0A2U3EE44"/>
<evidence type="ECO:0000256" key="1">
    <source>
        <dbReference type="ARBA" id="ARBA00001936"/>
    </source>
</evidence>
<evidence type="ECO:0000313" key="10">
    <source>
        <dbReference type="Proteomes" id="UP000245956"/>
    </source>
</evidence>
<proteinExistence type="predicted"/>
<sequence>MSFALPHTLRQSLNTPCLGSSLGGRLFCGLAANTARVSSPPPPTSFSPCWRGVFATAPNIAMAPPQPQRRAASSSSSSSSGSKDGAPKARLEPRPSSSVVLLSPTNEVLLLHRVQSSSTFASAHVFPGGNLDDFHDGDVPAVGDPARHRDGPAYRLGAVRECFEETGILLAKKDGALIELPPAQRDEMRKKVHANEVNFVEWVRSLGGEPDTAGLVPFTRWITPVGGPPKRFTTQMYVYMLPISRTKVPSEMFIPTADGGVEHTAAQFAPATTWLERARQGSIIVFPPQYFLLHMLSRFLTGGTASLEEGPLHFTAQRKKLRAFLRRVPTADTEKGRAHPTAAIAWADKVMCPYHFKITTPDGRVVLGLDKPGPELEGEEDRGGDWERVMLVKFGTGGAREVEVRLREDVLKAAAEEEEGQQRSRLGIERRSYTHLILSGSGVRNALTLLTRQRNAGLFNNAPAQHRPPLSQQHVSAITCTPIPLPTSLRLLLLPPLESLTFPDLLAHHCARACISCLRTSQSSTIFTSKRIAIVPVEESALRA</sequence>
<evidence type="ECO:0000256" key="3">
    <source>
        <dbReference type="ARBA" id="ARBA00022723"/>
    </source>
</evidence>
<evidence type="ECO:0000256" key="2">
    <source>
        <dbReference type="ARBA" id="ARBA00001946"/>
    </source>
</evidence>
<protein>
    <submittedName>
        <fullName evidence="9">NUDIX family hydrolase</fullName>
    </submittedName>
</protein>
<dbReference type="CDD" id="cd18870">
    <property type="entry name" value="NUDIX_AcylCoAdiphos_Nudt19"/>
    <property type="match status" value="1"/>
</dbReference>